<dbReference type="Proteomes" id="UP000473278">
    <property type="component" value="Unassembled WGS sequence"/>
</dbReference>
<dbReference type="AlphaFoldDB" id="A0A6M1T387"/>
<evidence type="ECO:0000313" key="2">
    <source>
        <dbReference type="EMBL" id="NGP77197.1"/>
    </source>
</evidence>
<accession>A0A6M1T387</accession>
<dbReference type="PROSITE" id="PS51257">
    <property type="entry name" value="PROKAR_LIPOPROTEIN"/>
    <property type="match status" value="1"/>
</dbReference>
<dbReference type="Pfam" id="PF12771">
    <property type="entry name" value="SusD-like_2"/>
    <property type="match status" value="1"/>
</dbReference>
<evidence type="ECO:0000313" key="3">
    <source>
        <dbReference type="Proteomes" id="UP000473278"/>
    </source>
</evidence>
<keyword evidence="3" id="KW-1185">Reference proteome</keyword>
<protein>
    <submittedName>
        <fullName evidence="2">SusD/RagB family nutrient-binding outer membrane lipoprotein</fullName>
    </submittedName>
</protein>
<dbReference type="RefSeq" id="WP_165142302.1">
    <property type="nucleotide sequence ID" value="NZ_JAALLT010000003.1"/>
</dbReference>
<feature type="signal peptide" evidence="1">
    <location>
        <begin position="1"/>
        <end position="19"/>
    </location>
</feature>
<dbReference type="InterPro" id="IPR041662">
    <property type="entry name" value="SusD-like_2"/>
</dbReference>
<reference evidence="2 3" key="1">
    <citation type="submission" date="2020-02" db="EMBL/GenBank/DDBJ databases">
        <title>Balneolaceae bacterium YR4-1, complete genome.</title>
        <authorList>
            <person name="Li Y."/>
            <person name="Wu S."/>
        </authorList>
    </citation>
    <scope>NUCLEOTIDE SEQUENCE [LARGE SCALE GENOMIC DNA]</scope>
    <source>
        <strain evidence="2 3">YR4-1</strain>
    </source>
</reference>
<dbReference type="Gene3D" id="1.25.40.390">
    <property type="match status" value="1"/>
</dbReference>
<organism evidence="2 3">
    <name type="scientific">Halalkalibaculum roseum</name>
    <dbReference type="NCBI Taxonomy" id="2709311"/>
    <lineage>
        <taxon>Bacteria</taxon>
        <taxon>Pseudomonadati</taxon>
        <taxon>Balneolota</taxon>
        <taxon>Balneolia</taxon>
        <taxon>Balneolales</taxon>
        <taxon>Balneolaceae</taxon>
        <taxon>Halalkalibaculum</taxon>
    </lineage>
</organism>
<feature type="chain" id="PRO_5026817662" evidence="1">
    <location>
        <begin position="20"/>
        <end position="488"/>
    </location>
</feature>
<sequence length="488" mass="54227">MRKLIIPLVLFALVLGSCEDELTSLNNNPKDPSDVPGETLFSNAQVSLGTYLNSPDINSNIFKLISQYWASTTYATESQYELTTRAIPSNLWEELYTNVLKDLDEAERLIEENQFIDDDVKANQLATIEVLKVMTYYELATVFGDIPYSEALDPENTQPAYEDDQAIFQDLLTRLNTAIGNFNTAAGGFGSSDVFYDGDVAQWVKFANSLKMRLGITIADVNASAAQTAIEEASPNAFQSNADNAIIPFQSAPPHTNPLWEALVQSGRNDYVPANTVVDTMNALDDPRRSIHFTQIEGEYVGGIYGTTNEYEDFSHFGSVIKQPAFEGMILEYAEVEFIRAEANLRGWLTGTPAQAQTHYENAVRADMDYWGVSSSEADDYLAQVGGPAAFPITGTMEEQMNAIATQKWLGLYLQGLQAWTEWRRLDYPIFNVPPEPQGLTYGDIPSRFTYPVDEQNLNQSNYEAAAQAIGGDELTTQLFWDVNPPSN</sequence>
<proteinExistence type="predicted"/>
<dbReference type="InterPro" id="IPR011990">
    <property type="entry name" value="TPR-like_helical_dom_sf"/>
</dbReference>
<evidence type="ECO:0000256" key="1">
    <source>
        <dbReference type="SAM" id="SignalP"/>
    </source>
</evidence>
<gene>
    <name evidence="2" type="ORF">G3570_11165</name>
</gene>
<name>A0A6M1T387_9BACT</name>
<dbReference type="EMBL" id="JAALLT010000003">
    <property type="protein sequence ID" value="NGP77197.1"/>
    <property type="molecule type" value="Genomic_DNA"/>
</dbReference>
<keyword evidence="2" id="KW-0449">Lipoprotein</keyword>
<dbReference type="SUPFAM" id="SSF48452">
    <property type="entry name" value="TPR-like"/>
    <property type="match status" value="1"/>
</dbReference>
<comment type="caution">
    <text evidence="2">The sequence shown here is derived from an EMBL/GenBank/DDBJ whole genome shotgun (WGS) entry which is preliminary data.</text>
</comment>
<keyword evidence="1" id="KW-0732">Signal</keyword>